<keyword evidence="5" id="KW-1185">Reference proteome</keyword>
<dbReference type="STRING" id="1028.SAMN05661096_00346"/>
<feature type="modified residue" description="4-aspartylphosphate" evidence="1">
    <location>
        <position position="57"/>
    </location>
</feature>
<dbReference type="GO" id="GO:0003677">
    <property type="term" value="F:DNA binding"/>
    <property type="evidence" value="ECO:0007669"/>
    <property type="project" value="InterPro"/>
</dbReference>
<dbReference type="SMART" id="SM00448">
    <property type="entry name" value="REC"/>
    <property type="match status" value="1"/>
</dbReference>
<evidence type="ECO:0000313" key="5">
    <source>
        <dbReference type="Proteomes" id="UP000193804"/>
    </source>
</evidence>
<dbReference type="PROSITE" id="PS50110">
    <property type="entry name" value="RESPONSE_REGULATORY"/>
    <property type="match status" value="1"/>
</dbReference>
<dbReference type="OrthoDB" id="1646880at2"/>
<dbReference type="AlphaFoldDB" id="A0A1X7I8L1"/>
<protein>
    <submittedName>
        <fullName evidence="4">Two component transcriptional regulator, LytTR family</fullName>
    </submittedName>
</protein>
<reference evidence="5" key="1">
    <citation type="submission" date="2017-04" db="EMBL/GenBank/DDBJ databases">
        <authorList>
            <person name="Varghese N."/>
            <person name="Submissions S."/>
        </authorList>
    </citation>
    <scope>NUCLEOTIDE SEQUENCE [LARGE SCALE GENOMIC DNA]</scope>
    <source>
        <strain evidence="5">DSM 4125</strain>
    </source>
</reference>
<dbReference type="Gene3D" id="3.40.50.2300">
    <property type="match status" value="1"/>
</dbReference>
<accession>A0A1X7I8L1</accession>
<evidence type="ECO:0000259" key="3">
    <source>
        <dbReference type="PROSITE" id="PS50930"/>
    </source>
</evidence>
<evidence type="ECO:0000259" key="2">
    <source>
        <dbReference type="PROSITE" id="PS50110"/>
    </source>
</evidence>
<dbReference type="Gene3D" id="2.40.50.1020">
    <property type="entry name" value="LytTr DNA-binding domain"/>
    <property type="match status" value="1"/>
</dbReference>
<feature type="domain" description="HTH LytTR-type" evidence="3">
    <location>
        <begin position="139"/>
        <end position="237"/>
    </location>
</feature>
<keyword evidence="1" id="KW-0597">Phosphoprotein</keyword>
<dbReference type="SMART" id="SM00850">
    <property type="entry name" value="LytTR"/>
    <property type="match status" value="1"/>
</dbReference>
<evidence type="ECO:0000256" key="1">
    <source>
        <dbReference type="PROSITE-ProRule" id="PRU00169"/>
    </source>
</evidence>
<dbReference type="InterPro" id="IPR011006">
    <property type="entry name" value="CheY-like_superfamily"/>
</dbReference>
<dbReference type="RefSeq" id="WP_085515359.1">
    <property type="nucleotide sequence ID" value="NZ_FXAW01000001.1"/>
</dbReference>
<organism evidence="4 5">
    <name type="scientific">Marivirga sericea</name>
    <dbReference type="NCBI Taxonomy" id="1028"/>
    <lineage>
        <taxon>Bacteria</taxon>
        <taxon>Pseudomonadati</taxon>
        <taxon>Bacteroidota</taxon>
        <taxon>Cytophagia</taxon>
        <taxon>Cytophagales</taxon>
        <taxon>Marivirgaceae</taxon>
        <taxon>Marivirga</taxon>
    </lineage>
</organism>
<proteinExistence type="predicted"/>
<dbReference type="EMBL" id="FXAW01000001">
    <property type="protein sequence ID" value="SMG10703.1"/>
    <property type="molecule type" value="Genomic_DNA"/>
</dbReference>
<gene>
    <name evidence="4" type="ORF">SAMN05661096_00346</name>
</gene>
<dbReference type="Pfam" id="PF00072">
    <property type="entry name" value="Response_reg"/>
    <property type="match status" value="1"/>
</dbReference>
<dbReference type="PANTHER" id="PTHR37299">
    <property type="entry name" value="TRANSCRIPTIONAL REGULATOR-RELATED"/>
    <property type="match status" value="1"/>
</dbReference>
<dbReference type="Proteomes" id="UP000193804">
    <property type="component" value="Unassembled WGS sequence"/>
</dbReference>
<name>A0A1X7I8L1_9BACT</name>
<sequence>MSKKLKVLIVEDEHLAAEGLKSYVAEIEFLELIAYCENALEANKLLSEQSIDLIFLDIQMPKITGIEFLKSLSKPPMVIFTTAYPNYALQGYELDVIDYLVKPYPFDRFLKAVNKAKDRFVLENSNNQESEKNREIDYFFVKSEQKLEKVVINEICYVEAMENYVIIHTDSQKTISLMTMKSMEEKLPLDQFIRSHKSYIVNISKVESIEGNCLNVKSKQLPISRQNKQEVLNRILG</sequence>
<dbReference type="InterPro" id="IPR001789">
    <property type="entry name" value="Sig_transdc_resp-reg_receiver"/>
</dbReference>
<dbReference type="PANTHER" id="PTHR37299:SF1">
    <property type="entry name" value="STAGE 0 SPORULATION PROTEIN A HOMOLOG"/>
    <property type="match status" value="1"/>
</dbReference>
<dbReference type="Pfam" id="PF04397">
    <property type="entry name" value="LytTR"/>
    <property type="match status" value="1"/>
</dbReference>
<evidence type="ECO:0000313" key="4">
    <source>
        <dbReference type="EMBL" id="SMG10703.1"/>
    </source>
</evidence>
<feature type="domain" description="Response regulatory" evidence="2">
    <location>
        <begin position="6"/>
        <end position="117"/>
    </location>
</feature>
<dbReference type="InterPro" id="IPR046947">
    <property type="entry name" value="LytR-like"/>
</dbReference>
<dbReference type="PROSITE" id="PS50930">
    <property type="entry name" value="HTH_LYTTR"/>
    <property type="match status" value="1"/>
</dbReference>
<dbReference type="InterPro" id="IPR007492">
    <property type="entry name" value="LytTR_DNA-bd_dom"/>
</dbReference>
<dbReference type="SUPFAM" id="SSF52172">
    <property type="entry name" value="CheY-like"/>
    <property type="match status" value="1"/>
</dbReference>
<dbReference type="GO" id="GO:0000156">
    <property type="term" value="F:phosphorelay response regulator activity"/>
    <property type="evidence" value="ECO:0007669"/>
    <property type="project" value="InterPro"/>
</dbReference>